<name>A0AAV9RUI4_9TELE</name>
<accession>A0AAV9RUI4</accession>
<dbReference type="AlphaFoldDB" id="A0AAV9RUI4"/>
<dbReference type="Proteomes" id="UP001311232">
    <property type="component" value="Unassembled WGS sequence"/>
</dbReference>
<feature type="region of interest" description="Disordered" evidence="1">
    <location>
        <begin position="410"/>
        <end position="515"/>
    </location>
</feature>
<keyword evidence="3" id="KW-1185">Reference proteome</keyword>
<reference evidence="2 3" key="1">
    <citation type="submission" date="2021-06" db="EMBL/GenBank/DDBJ databases">
        <authorList>
            <person name="Palmer J.M."/>
        </authorList>
    </citation>
    <scope>NUCLEOTIDE SEQUENCE [LARGE SCALE GENOMIC DNA]</scope>
    <source>
        <strain evidence="2 3">MEX-2019</strain>
        <tissue evidence="2">Muscle</tissue>
    </source>
</reference>
<evidence type="ECO:0000313" key="2">
    <source>
        <dbReference type="EMBL" id="KAK5612474.1"/>
    </source>
</evidence>
<evidence type="ECO:0000313" key="3">
    <source>
        <dbReference type="Proteomes" id="UP001311232"/>
    </source>
</evidence>
<evidence type="ECO:0000256" key="1">
    <source>
        <dbReference type="SAM" id="MobiDB-lite"/>
    </source>
</evidence>
<protein>
    <submittedName>
        <fullName evidence="2">Uncharacterized protein</fullName>
    </submittedName>
</protein>
<gene>
    <name evidence="2" type="ORF">CRENBAI_014157</name>
</gene>
<dbReference type="EMBL" id="JAHHUM010001432">
    <property type="protein sequence ID" value="KAK5612474.1"/>
    <property type="molecule type" value="Genomic_DNA"/>
</dbReference>
<feature type="region of interest" description="Disordered" evidence="1">
    <location>
        <begin position="1"/>
        <end position="101"/>
    </location>
</feature>
<feature type="compositionally biased region" description="Basic residues" evidence="1">
    <location>
        <begin position="458"/>
        <end position="467"/>
    </location>
</feature>
<sequence length="573" mass="60262">MDCFWEGAATPWSPRLGLSASRHTPWSPGVDPLPKRGSSSLESWGECPLFSPHSSSPLPGGPGKRTGPWPKHPRQTPRSPRRECSVSSSRSRESWVGTALQPGSSSLESWRGLVCTSTPHWSPGVDSSAAAAAAAGSLESWLFGACSAQSSSSLESWWWTAFAPAAAPPGSPGVESPLQQQQSSSSSLGVRAWTALQQQQGPPGVFPAWTIPAASSSSLESWPWTCFWPQSSTPWSPGVDCSAPQPRQLPGVPGVDCSAAESSSWSPAWTALQQQQLPGVPGGDCSAGQQQLPGVLALGLLCSSSSSPGVLAWTALQQLPGVLGWAAQPQSSQQLPGVLAWTALAAPAAPWSPGVDCSAAAAAPWSPGVDCLLQQQQLPGVLGWTALQPSSSPPGVLAWTALAAAPLESWHGRSSSEVLPQNPRAGASERRQRRSSSGAWRMRAYLPQPSRRLAGKPPPRKPKRRKVLRADVSCGARRARASLLDQSAQPGAQAENGAEPLHVPSAPAAEEGGQNLQRAGGRFSSLLHLLLDPSVPGALLPTVREFHCWRIHSVMVCATEEPRTQTSRQHDGS</sequence>
<comment type="caution">
    <text evidence="2">The sequence shown here is derived from an EMBL/GenBank/DDBJ whole genome shotgun (WGS) entry which is preliminary data.</text>
</comment>
<organism evidence="2 3">
    <name type="scientific">Crenichthys baileyi</name>
    <name type="common">White River springfish</name>
    <dbReference type="NCBI Taxonomy" id="28760"/>
    <lineage>
        <taxon>Eukaryota</taxon>
        <taxon>Metazoa</taxon>
        <taxon>Chordata</taxon>
        <taxon>Craniata</taxon>
        <taxon>Vertebrata</taxon>
        <taxon>Euteleostomi</taxon>
        <taxon>Actinopterygii</taxon>
        <taxon>Neopterygii</taxon>
        <taxon>Teleostei</taxon>
        <taxon>Neoteleostei</taxon>
        <taxon>Acanthomorphata</taxon>
        <taxon>Ovalentaria</taxon>
        <taxon>Atherinomorphae</taxon>
        <taxon>Cyprinodontiformes</taxon>
        <taxon>Goodeidae</taxon>
        <taxon>Crenichthys</taxon>
    </lineage>
</organism>
<proteinExistence type="predicted"/>